<feature type="compositionally biased region" description="Low complexity" evidence="1">
    <location>
        <begin position="258"/>
        <end position="283"/>
    </location>
</feature>
<evidence type="ECO:0000313" key="3">
    <source>
        <dbReference type="Proteomes" id="UP000224006"/>
    </source>
</evidence>
<feature type="region of interest" description="Disordered" evidence="1">
    <location>
        <begin position="162"/>
        <end position="283"/>
    </location>
</feature>
<accession>A0A2A9MFW7</accession>
<name>A0A2A9MFW7_BESBE</name>
<feature type="compositionally biased region" description="Low complexity" evidence="1">
    <location>
        <begin position="162"/>
        <end position="238"/>
    </location>
</feature>
<evidence type="ECO:0000313" key="2">
    <source>
        <dbReference type="EMBL" id="PFH37388.1"/>
    </source>
</evidence>
<feature type="region of interest" description="Disordered" evidence="1">
    <location>
        <begin position="383"/>
        <end position="451"/>
    </location>
</feature>
<dbReference type="EMBL" id="NWUJ01000002">
    <property type="protein sequence ID" value="PFH37388.1"/>
    <property type="molecule type" value="Genomic_DNA"/>
</dbReference>
<evidence type="ECO:0000256" key="1">
    <source>
        <dbReference type="SAM" id="MobiDB-lite"/>
    </source>
</evidence>
<feature type="compositionally biased region" description="Low complexity" evidence="1">
    <location>
        <begin position="383"/>
        <end position="395"/>
    </location>
</feature>
<feature type="region of interest" description="Disordered" evidence="1">
    <location>
        <begin position="320"/>
        <end position="362"/>
    </location>
</feature>
<dbReference type="Proteomes" id="UP000224006">
    <property type="component" value="Chromosome II"/>
</dbReference>
<organism evidence="2 3">
    <name type="scientific">Besnoitia besnoiti</name>
    <name type="common">Apicomplexan protozoan</name>
    <dbReference type="NCBI Taxonomy" id="94643"/>
    <lineage>
        <taxon>Eukaryota</taxon>
        <taxon>Sar</taxon>
        <taxon>Alveolata</taxon>
        <taxon>Apicomplexa</taxon>
        <taxon>Conoidasida</taxon>
        <taxon>Coccidia</taxon>
        <taxon>Eucoccidiorida</taxon>
        <taxon>Eimeriorina</taxon>
        <taxon>Sarcocystidae</taxon>
        <taxon>Besnoitia</taxon>
    </lineage>
</organism>
<sequence>MTDLYAFSRILFSLKYAWDGEARGSKAYTRNPQEGETMQDPAQVRAPRQREQKPNGRDDEATEACESRQKRRRTGVTSETENANKYGEGRREDNTREPDSGEGGQRRVSTPWLLASLLLEECPFDVLESETEEELLLHRIAALPRPPQLRAAVAAELFPPLLRGSSCPRSSSPVRSAIQPSSKGSVSSASSSSARVRRAWSSASLSQTASATSSSESPRRAPSVSSAESFSSSSSPHSRLPPPSLSRRAAADSKEWAPSESVSGASESASPPSSLSLSSASSASRSLSALPATTALQLDGGLSSEPLSLSSFVSEALSRASLSAESRHGSASTGRQDGGLDEDATAPTSPDQTQRMPALAADSWRASMSGSLAASASAACRSVAPASAGSASPSPRLWLPPGSAADASGSRAAATAKALSVTSPASPLAWSPAASMPAETALSPTQLPPPA</sequence>
<dbReference type="VEuPathDB" id="ToxoDB:BESB_038460"/>
<feature type="compositionally biased region" description="Basic and acidic residues" evidence="1">
    <location>
        <begin position="48"/>
        <end position="59"/>
    </location>
</feature>
<keyword evidence="3" id="KW-1185">Reference proteome</keyword>
<gene>
    <name evidence="2" type="ORF">BESB_038460</name>
</gene>
<feature type="compositionally biased region" description="Polar residues" evidence="1">
    <location>
        <begin position="346"/>
        <end position="355"/>
    </location>
</feature>
<feature type="compositionally biased region" description="Low complexity" evidence="1">
    <location>
        <begin position="403"/>
        <end position="438"/>
    </location>
</feature>
<protein>
    <submittedName>
        <fullName evidence="2">Zinc finger, C3HC4 type (RING finger) domain-containing protein</fullName>
    </submittedName>
</protein>
<dbReference type="AlphaFoldDB" id="A0A2A9MFW7"/>
<proteinExistence type="predicted"/>
<dbReference type="RefSeq" id="XP_029221397.1">
    <property type="nucleotide sequence ID" value="XM_029362432.1"/>
</dbReference>
<dbReference type="GeneID" id="40308827"/>
<reference evidence="2 3" key="1">
    <citation type="submission" date="2017-09" db="EMBL/GenBank/DDBJ databases">
        <title>Genome sequencing of Besnoitia besnoiti strain Bb-Ger1.</title>
        <authorList>
            <person name="Schares G."/>
            <person name="Venepally P."/>
            <person name="Lorenzi H.A."/>
        </authorList>
    </citation>
    <scope>NUCLEOTIDE SEQUENCE [LARGE SCALE GENOMIC DNA]</scope>
    <source>
        <strain evidence="2 3">Bb-Ger1</strain>
    </source>
</reference>
<feature type="compositionally biased region" description="Basic and acidic residues" evidence="1">
    <location>
        <begin position="87"/>
        <end position="99"/>
    </location>
</feature>
<feature type="region of interest" description="Disordered" evidence="1">
    <location>
        <begin position="22"/>
        <end position="108"/>
    </location>
</feature>
<comment type="caution">
    <text evidence="2">The sequence shown here is derived from an EMBL/GenBank/DDBJ whole genome shotgun (WGS) entry which is preliminary data.</text>
</comment>
<dbReference type="KEGG" id="bbes:BESB_038460"/>